<evidence type="ECO:0000313" key="1">
    <source>
        <dbReference type="EMBL" id="ERM96551.1"/>
    </source>
</evidence>
<evidence type="ECO:0000313" key="2">
    <source>
        <dbReference type="Proteomes" id="UP000017836"/>
    </source>
</evidence>
<dbReference type="EMBL" id="KI397142">
    <property type="protein sequence ID" value="ERM96551.1"/>
    <property type="molecule type" value="Genomic_DNA"/>
</dbReference>
<name>W1NM05_AMBTC</name>
<dbReference type="Proteomes" id="UP000017836">
    <property type="component" value="Unassembled WGS sequence"/>
</dbReference>
<gene>
    <name evidence="1" type="ORF">AMTR_s00001p00268980</name>
</gene>
<protein>
    <submittedName>
        <fullName evidence="1">Uncharacterized protein</fullName>
    </submittedName>
</protein>
<reference evidence="2" key="1">
    <citation type="journal article" date="2013" name="Science">
        <title>The Amborella genome and the evolution of flowering plants.</title>
        <authorList>
            <consortium name="Amborella Genome Project"/>
        </authorList>
    </citation>
    <scope>NUCLEOTIDE SEQUENCE [LARGE SCALE GENOMIC DNA]</scope>
</reference>
<dbReference type="Gramene" id="ERM96551">
    <property type="protein sequence ID" value="ERM96551"/>
    <property type="gene ID" value="AMTR_s00001p00268980"/>
</dbReference>
<dbReference type="AlphaFoldDB" id="W1NM05"/>
<sequence length="217" mass="24290">MLNRHPGTLKPLSCEVLCEDVLFSVRHERTLPKWNEITSSKSGLSLHEVAAFKDIQLIMLAESRAMTTLLWSRCRQEIPALCALNSALAKSPAMTTLLWSRYQREIPALSALNSATRTVHRLPGPENMNGRRLCYFLGLLQYLLGELRATRDRLRISLEVNVWSCRDGSGIEVLIRGGSESGVCVADVVAILEESGLEVHEGQEIDIIDIQEQLMHL</sequence>
<dbReference type="HOGENOM" id="CLU_1273747_0_0_1"/>
<organism evidence="1 2">
    <name type="scientific">Amborella trichopoda</name>
    <dbReference type="NCBI Taxonomy" id="13333"/>
    <lineage>
        <taxon>Eukaryota</taxon>
        <taxon>Viridiplantae</taxon>
        <taxon>Streptophyta</taxon>
        <taxon>Embryophyta</taxon>
        <taxon>Tracheophyta</taxon>
        <taxon>Spermatophyta</taxon>
        <taxon>Magnoliopsida</taxon>
        <taxon>Amborellales</taxon>
        <taxon>Amborellaceae</taxon>
        <taxon>Amborella</taxon>
    </lineage>
</organism>
<proteinExistence type="predicted"/>
<keyword evidence="2" id="KW-1185">Reference proteome</keyword>
<accession>W1NM05</accession>